<sequence length="403" mass="42192">MAWLALLLSACNSGGGGNSDSDAASDSNLVTSILPPTTLDDSSSSGEPTTSTTTGEPDPTTSISSSTTSDLLKCDEFIPPAIEPVIPRVVLVLDKSGSMLTLWDHDGDGATDPVTRWSSLHAVVESILTGLDSAVNFGALLFPALQATANPNMTACIVNPDPLVPVGPMAAAAILDAIPPADNMTIAGGTPSTEGILAAVDELSGLEGDEPKFIIFITDGAANCDPAQDQLFDDYDDRLATAVADARTAGFPTHVVGIDILNELTPIEPGGNPDGINPYEKLNELAEIAGTERPGAEKFYNATNQIELQAALMEITKTVLSCEISLGEPVPKNFYIQRVQVGSDQDPDKLEYVGEDDQVGDCEAEGGWQYTSEARDAIILCGAACEHYKATGHVEIDYGCYIG</sequence>
<feature type="compositionally biased region" description="Low complexity" evidence="1">
    <location>
        <begin position="40"/>
        <end position="68"/>
    </location>
</feature>
<feature type="region of interest" description="Disordered" evidence="1">
    <location>
        <begin position="33"/>
        <end position="68"/>
    </location>
</feature>
<evidence type="ECO:0000313" key="3">
    <source>
        <dbReference type="EMBL" id="MDC0674821.1"/>
    </source>
</evidence>
<dbReference type="RefSeq" id="WP_272009354.1">
    <property type="nucleotide sequence ID" value="NZ_JAQNDN010000026.1"/>
</dbReference>
<comment type="caution">
    <text evidence="3">The sequence shown here is derived from an EMBL/GenBank/DDBJ whole genome shotgun (WGS) entry which is preliminary data.</text>
</comment>
<protein>
    <submittedName>
        <fullName evidence="3">VWA domain-containing protein</fullName>
    </submittedName>
</protein>
<gene>
    <name evidence="3" type="ORF">POL58_44135</name>
</gene>
<dbReference type="SMART" id="SM00327">
    <property type="entry name" value="VWA"/>
    <property type="match status" value="1"/>
</dbReference>
<accession>A0ABT5BKZ3</accession>
<organism evidence="3 4">
    <name type="scientific">Nannocystis radixulma</name>
    <dbReference type="NCBI Taxonomy" id="2995305"/>
    <lineage>
        <taxon>Bacteria</taxon>
        <taxon>Pseudomonadati</taxon>
        <taxon>Myxococcota</taxon>
        <taxon>Polyangia</taxon>
        <taxon>Nannocystales</taxon>
        <taxon>Nannocystaceae</taxon>
        <taxon>Nannocystis</taxon>
    </lineage>
</organism>
<dbReference type="PROSITE" id="PS50234">
    <property type="entry name" value="VWFA"/>
    <property type="match status" value="1"/>
</dbReference>
<dbReference type="CDD" id="cd00198">
    <property type="entry name" value="vWFA"/>
    <property type="match status" value="1"/>
</dbReference>
<evidence type="ECO:0000256" key="1">
    <source>
        <dbReference type="SAM" id="MobiDB-lite"/>
    </source>
</evidence>
<dbReference type="InterPro" id="IPR036465">
    <property type="entry name" value="vWFA_dom_sf"/>
</dbReference>
<dbReference type="Proteomes" id="UP001217838">
    <property type="component" value="Unassembled WGS sequence"/>
</dbReference>
<evidence type="ECO:0000313" key="4">
    <source>
        <dbReference type="Proteomes" id="UP001217838"/>
    </source>
</evidence>
<proteinExistence type="predicted"/>
<evidence type="ECO:0000259" key="2">
    <source>
        <dbReference type="PROSITE" id="PS50234"/>
    </source>
</evidence>
<name>A0ABT5BKZ3_9BACT</name>
<feature type="domain" description="VWFA" evidence="2">
    <location>
        <begin position="88"/>
        <end position="315"/>
    </location>
</feature>
<dbReference type="Gene3D" id="3.40.50.410">
    <property type="entry name" value="von Willebrand factor, type A domain"/>
    <property type="match status" value="1"/>
</dbReference>
<dbReference type="EMBL" id="JAQNDN010000026">
    <property type="protein sequence ID" value="MDC0674821.1"/>
    <property type="molecule type" value="Genomic_DNA"/>
</dbReference>
<dbReference type="SUPFAM" id="SSF53300">
    <property type="entry name" value="vWA-like"/>
    <property type="match status" value="1"/>
</dbReference>
<dbReference type="InterPro" id="IPR002035">
    <property type="entry name" value="VWF_A"/>
</dbReference>
<keyword evidence="4" id="KW-1185">Reference proteome</keyword>
<reference evidence="3 4" key="1">
    <citation type="submission" date="2022-11" db="EMBL/GenBank/DDBJ databases">
        <title>Minimal conservation of predation-associated metabolite biosynthetic gene clusters underscores biosynthetic potential of Myxococcota including descriptions for ten novel species: Archangium lansinium sp. nov., Myxococcus landrumus sp. nov., Nannocystis bai.</title>
        <authorList>
            <person name="Ahearne A."/>
            <person name="Stevens C."/>
            <person name="Dowd S."/>
        </authorList>
    </citation>
    <scope>NUCLEOTIDE SEQUENCE [LARGE SCALE GENOMIC DNA]</scope>
    <source>
        <strain evidence="3 4">NCELM</strain>
    </source>
</reference>